<evidence type="ECO:0000313" key="3">
    <source>
        <dbReference type="Proteomes" id="UP001163046"/>
    </source>
</evidence>
<dbReference type="Proteomes" id="UP001163046">
    <property type="component" value="Unassembled WGS sequence"/>
</dbReference>
<dbReference type="Gene3D" id="3.30.950.30">
    <property type="entry name" value="Schlafen, AAA domain"/>
    <property type="match status" value="1"/>
</dbReference>
<proteinExistence type="predicted"/>
<dbReference type="AlphaFoldDB" id="A0A9W9YJ09"/>
<dbReference type="PANTHER" id="PTHR12155">
    <property type="entry name" value="SCHLAFEN"/>
    <property type="match status" value="1"/>
</dbReference>
<protein>
    <submittedName>
        <fullName evidence="2">ATP binding</fullName>
    </submittedName>
</protein>
<keyword evidence="3" id="KW-1185">Reference proteome</keyword>
<sequence length="180" mass="20688">MRKGQKYMAQEDGRVYFYFEKLGFPSGTFRQVLSKYVNGLLNTKGGMLVFGVEPRSRKIIGCDIKTRLHEDLFRLEFDNEVRTTRPTVSPSLCRFVVTRLEDFPGLSILEIKIGAGPIGEMFMNHAEQVFVVRRRQLFGPLIPQEIKDLVIAKYREEITSTCNLLSPVPKEKESQDPQVE</sequence>
<comment type="caution">
    <text evidence="2">The sequence shown here is derived from an EMBL/GenBank/DDBJ whole genome shotgun (WGS) entry which is preliminary data.</text>
</comment>
<organism evidence="2 3">
    <name type="scientific">Desmophyllum pertusum</name>
    <dbReference type="NCBI Taxonomy" id="174260"/>
    <lineage>
        <taxon>Eukaryota</taxon>
        <taxon>Metazoa</taxon>
        <taxon>Cnidaria</taxon>
        <taxon>Anthozoa</taxon>
        <taxon>Hexacorallia</taxon>
        <taxon>Scleractinia</taxon>
        <taxon>Caryophylliina</taxon>
        <taxon>Caryophylliidae</taxon>
        <taxon>Desmophyllum</taxon>
    </lineage>
</organism>
<name>A0A9W9YJ09_9CNID</name>
<dbReference type="EMBL" id="MU827346">
    <property type="protein sequence ID" value="KAJ7352827.1"/>
    <property type="molecule type" value="Genomic_DNA"/>
</dbReference>
<evidence type="ECO:0000313" key="2">
    <source>
        <dbReference type="EMBL" id="KAJ7352827.1"/>
    </source>
</evidence>
<feature type="domain" description="Schlafen AlbA-2" evidence="1">
    <location>
        <begin position="33"/>
        <end position="134"/>
    </location>
</feature>
<reference evidence="2" key="1">
    <citation type="submission" date="2023-01" db="EMBL/GenBank/DDBJ databases">
        <title>Genome assembly of the deep-sea coral Lophelia pertusa.</title>
        <authorList>
            <person name="Herrera S."/>
            <person name="Cordes E."/>
        </authorList>
    </citation>
    <scope>NUCLEOTIDE SEQUENCE</scope>
    <source>
        <strain evidence="2">USNM1676648</strain>
        <tissue evidence="2">Polyp</tissue>
    </source>
</reference>
<dbReference type="InterPro" id="IPR038461">
    <property type="entry name" value="Schlafen_AlbA_2_dom_sf"/>
</dbReference>
<dbReference type="Pfam" id="PF04326">
    <property type="entry name" value="SLFN_AlbA_2"/>
    <property type="match status" value="1"/>
</dbReference>
<dbReference type="PANTHER" id="PTHR12155:SF41">
    <property type="entry name" value="SCHLAFEN ALBA-2 DOMAIN-CONTAINING PROTEIN"/>
    <property type="match status" value="1"/>
</dbReference>
<dbReference type="InterPro" id="IPR007421">
    <property type="entry name" value="Schlafen_AlbA_2_dom"/>
</dbReference>
<gene>
    <name evidence="2" type="primary">SLFNL1</name>
    <name evidence="2" type="ORF">OS493_033638</name>
</gene>
<dbReference type="InterPro" id="IPR029684">
    <property type="entry name" value="Schlafen"/>
</dbReference>
<accession>A0A9W9YJ09</accession>
<evidence type="ECO:0000259" key="1">
    <source>
        <dbReference type="Pfam" id="PF04326"/>
    </source>
</evidence>
<dbReference type="OrthoDB" id="10259112at2759"/>